<comment type="caution">
    <text evidence="1">The sequence shown here is derived from an EMBL/GenBank/DDBJ whole genome shotgun (WGS) entry which is preliminary data.</text>
</comment>
<reference evidence="1 2" key="1">
    <citation type="submission" date="2018-06" db="EMBL/GenBank/DDBJ databases">
        <authorList>
            <consortium name="Pathogen Informatics"/>
            <person name="Doyle S."/>
        </authorList>
    </citation>
    <scope>NUCLEOTIDE SEQUENCE [LARGE SCALE GENOMIC DNA]</scope>
    <source>
        <strain evidence="1 2">NCTC10661</strain>
    </source>
</reference>
<dbReference type="AlphaFoldDB" id="A0AAE8NGL8"/>
<name>A0AAE8NGL8_BURCE</name>
<evidence type="ECO:0000313" key="1">
    <source>
        <dbReference type="EMBL" id="SPV20342.1"/>
    </source>
</evidence>
<protein>
    <submittedName>
        <fullName evidence="1">Uncharacterized protein</fullName>
    </submittedName>
</protein>
<organism evidence="1 2">
    <name type="scientific">Burkholderia cepacia</name>
    <name type="common">Pseudomonas cepacia</name>
    <dbReference type="NCBI Taxonomy" id="292"/>
    <lineage>
        <taxon>Bacteria</taxon>
        <taxon>Pseudomonadati</taxon>
        <taxon>Pseudomonadota</taxon>
        <taxon>Betaproteobacteria</taxon>
        <taxon>Burkholderiales</taxon>
        <taxon>Burkholderiaceae</taxon>
        <taxon>Burkholderia</taxon>
        <taxon>Burkholderia cepacia complex</taxon>
    </lineage>
</organism>
<evidence type="ECO:0000313" key="2">
    <source>
        <dbReference type="Proteomes" id="UP000250416"/>
    </source>
</evidence>
<accession>A0AAE8NGL8</accession>
<dbReference type="EMBL" id="UARD01000019">
    <property type="protein sequence ID" value="SPV20342.1"/>
    <property type="molecule type" value="Genomic_DNA"/>
</dbReference>
<dbReference type="Proteomes" id="UP000250416">
    <property type="component" value="Unassembled WGS sequence"/>
</dbReference>
<sequence>MVAGIEVEEFHVCTTYYLICSGQPPSNVEIHYCTRLNDMSFTARYHYDDECDAPRCRRLKS</sequence>
<proteinExistence type="predicted"/>
<gene>
    <name evidence="1" type="ORF">NCTC10661_03707</name>
</gene>